<evidence type="ECO:0000313" key="2">
    <source>
        <dbReference type="EMBL" id="KAG1301541.1"/>
    </source>
</evidence>
<dbReference type="AlphaFoldDB" id="A0A9P7BLY1"/>
<dbReference type="EMBL" id="JAANQT010003013">
    <property type="protein sequence ID" value="KAG1301541.1"/>
    <property type="molecule type" value="Genomic_DNA"/>
</dbReference>
<dbReference type="SUPFAM" id="SSF56672">
    <property type="entry name" value="DNA/RNA polymerases"/>
    <property type="match status" value="1"/>
</dbReference>
<feature type="region of interest" description="Disordered" evidence="1">
    <location>
        <begin position="510"/>
        <end position="545"/>
    </location>
</feature>
<name>A0A9P7BLY1_RHIOR</name>
<sequence length="578" mass="66049">MEIINQLENTPPYQFQENFSNFKRERIKYNLNEWITPQAINKELIPELKRHQTIFQVNTAAELYEQLDYLKNHHNEIEPEEAYAILQHSSEQAKRLAVFGHATAKAQDQEARDYTLKALTLPPSLKHLESQFEQRLLQGTMRGRGNYFTPRGFRGNQRGDFRGSHGRGSFLADGEGEETPTANSEATKYKIPTASTTKQTSNNLLTNSFTKTINKHTTSTSYTITEAIPERTHKQLQCSQYGIVPGGRLTRFLESWEQTILHPWPVSILQHGYKLQFAKTPVPWRSIPMKMSTTDKLAVNEAISKFLEAGIVERSPIQDKGFLSNFFTIQEAKKRGPILNCQKLNQFLQYEHFKMEEVPALREILEKNDYMYRIDLKDASSLSISIPSIWAKYSSLDLQQAYEVHYRTSTQGGYTTGLLPGRYMYSVEEQRRYVEDYLTSIESSTIFGIYHKYTEKLPDTQSITRIPKFQLQFQEDGNFGTATEDHEITSKNQTGLTNPDNTLMQIGCKSIGQNDGHDSGNRGSVTPHPLLTNRPTENRPTENSTTVEVVVEPTIIMLGTKDDLYFLGVQSEPGWCAV</sequence>
<organism evidence="2 3">
    <name type="scientific">Rhizopus oryzae</name>
    <name type="common">Mucormycosis agent</name>
    <name type="synonym">Rhizopus arrhizus var. delemar</name>
    <dbReference type="NCBI Taxonomy" id="64495"/>
    <lineage>
        <taxon>Eukaryota</taxon>
        <taxon>Fungi</taxon>
        <taxon>Fungi incertae sedis</taxon>
        <taxon>Mucoromycota</taxon>
        <taxon>Mucoromycotina</taxon>
        <taxon>Mucoromycetes</taxon>
        <taxon>Mucorales</taxon>
        <taxon>Mucorineae</taxon>
        <taxon>Rhizopodaceae</taxon>
        <taxon>Rhizopus</taxon>
    </lineage>
</organism>
<reference evidence="2" key="1">
    <citation type="journal article" date="2020" name="Microb. Genom.">
        <title>Genetic diversity of clinical and environmental Mucorales isolates obtained from an investigation of mucormycosis cases among solid organ transplant recipients.</title>
        <authorList>
            <person name="Nguyen M.H."/>
            <person name="Kaul D."/>
            <person name="Muto C."/>
            <person name="Cheng S.J."/>
            <person name="Richter R.A."/>
            <person name="Bruno V.M."/>
            <person name="Liu G."/>
            <person name="Beyhan S."/>
            <person name="Sundermann A.J."/>
            <person name="Mounaud S."/>
            <person name="Pasculle A.W."/>
            <person name="Nierman W.C."/>
            <person name="Driscoll E."/>
            <person name="Cumbie R."/>
            <person name="Clancy C.J."/>
            <person name="Dupont C.L."/>
        </authorList>
    </citation>
    <scope>NUCLEOTIDE SEQUENCE</scope>
    <source>
        <strain evidence="2">GL11</strain>
    </source>
</reference>
<evidence type="ECO:0000256" key="1">
    <source>
        <dbReference type="SAM" id="MobiDB-lite"/>
    </source>
</evidence>
<keyword evidence="3" id="KW-1185">Reference proteome</keyword>
<accession>A0A9P7BLY1</accession>
<dbReference type="InterPro" id="IPR043502">
    <property type="entry name" value="DNA/RNA_pol_sf"/>
</dbReference>
<feature type="region of interest" description="Disordered" evidence="1">
    <location>
        <begin position="143"/>
        <end position="186"/>
    </location>
</feature>
<comment type="caution">
    <text evidence="2">The sequence shown here is derived from an EMBL/GenBank/DDBJ whole genome shotgun (WGS) entry which is preliminary data.</text>
</comment>
<dbReference type="Proteomes" id="UP000716291">
    <property type="component" value="Unassembled WGS sequence"/>
</dbReference>
<evidence type="ECO:0000313" key="3">
    <source>
        <dbReference type="Proteomes" id="UP000716291"/>
    </source>
</evidence>
<gene>
    <name evidence="2" type="ORF">G6F64_011705</name>
</gene>
<protein>
    <submittedName>
        <fullName evidence="2">Uncharacterized protein</fullName>
    </submittedName>
</protein>
<proteinExistence type="predicted"/>